<feature type="compositionally biased region" description="Acidic residues" evidence="1">
    <location>
        <begin position="196"/>
        <end position="212"/>
    </location>
</feature>
<evidence type="ECO:0000256" key="1">
    <source>
        <dbReference type="SAM" id="MobiDB-lite"/>
    </source>
</evidence>
<dbReference type="GO" id="GO:0048011">
    <property type="term" value="P:neurotrophin TRK receptor signaling pathway"/>
    <property type="evidence" value="ECO:0007669"/>
    <property type="project" value="InterPro"/>
</dbReference>
<dbReference type="Pfam" id="PF22911">
    <property type="entry name" value="PRAS_NT"/>
    <property type="match status" value="1"/>
</dbReference>
<name>A0A444UT20_ACIRT</name>
<feature type="compositionally biased region" description="Low complexity" evidence="1">
    <location>
        <begin position="253"/>
        <end position="267"/>
    </location>
</feature>
<reference evidence="3 4" key="1">
    <citation type="submission" date="2019-01" db="EMBL/GenBank/DDBJ databases">
        <title>Draft Genome and Complete Hox-Cluster Characterization of the Sterlet Sturgeon (Acipenser ruthenus).</title>
        <authorList>
            <person name="Wei Q."/>
        </authorList>
    </citation>
    <scope>NUCLEOTIDE SEQUENCE [LARGE SCALE GENOMIC DNA]</scope>
    <source>
        <strain evidence="3">WHYD16114868_AA</strain>
        <tissue evidence="3">Blood</tissue>
    </source>
</reference>
<dbReference type="AlphaFoldDB" id="A0A444UT20"/>
<sequence>MALMISAASSDVPDNHRGSWEALLRAADAYSRQSGGEVALLSAQRKYGARRGGADPSLGEERSYTVWGAGALAESARRYLDDIAVLHGTLCLTSARVGSGRSRTPDRISIASGFSSAEVGGASPSGQNLYSQSYPSIYSGGVVLGGGGGANGIGHEASGSLEGAVLTEQGNKHNLLLQMGEGEVAGPRGGASDRGEELEDEEEEEEEEDDEEIERRNRNLNEATAMFVMDEDSTSQDCEPYFESDAEEEASTDDSSLSEDPPLSSRSVFSRPAPPSRSLSQQHLARSLPVSVPIWGYREFTGGHAPSHAESHSGEQRAGCFDLDHIAASIRALTVRVTDGTEMFGDLPRPRLNTGDSQKPKY</sequence>
<dbReference type="PANTHER" id="PTHR21844:SF2">
    <property type="entry name" value="PROLINE-RICH AKT1 SUBSTRATE 1"/>
    <property type="match status" value="1"/>
</dbReference>
<dbReference type="PANTHER" id="PTHR21844">
    <property type="entry name" value="AKT1 SUBSTRATE 1 PROTEIN"/>
    <property type="match status" value="1"/>
</dbReference>
<gene>
    <name evidence="3" type="ORF">EOD39_21310</name>
</gene>
<dbReference type="Pfam" id="PF15798">
    <property type="entry name" value="PRAS"/>
    <property type="match status" value="1"/>
</dbReference>
<dbReference type="GO" id="GO:0032007">
    <property type="term" value="P:negative regulation of TOR signaling"/>
    <property type="evidence" value="ECO:0007669"/>
    <property type="project" value="InterPro"/>
</dbReference>
<dbReference type="InterPro" id="IPR026682">
    <property type="entry name" value="AKT1S1"/>
</dbReference>
<accession>A0A444UT20</accession>
<evidence type="ECO:0000313" key="4">
    <source>
        <dbReference type="Proteomes" id="UP000289886"/>
    </source>
</evidence>
<dbReference type="EMBL" id="SCEB01009269">
    <property type="protein sequence ID" value="RXM91309.1"/>
    <property type="molecule type" value="Genomic_DNA"/>
</dbReference>
<dbReference type="Proteomes" id="UP000289886">
    <property type="component" value="Unassembled WGS sequence"/>
</dbReference>
<evidence type="ECO:0000313" key="3">
    <source>
        <dbReference type="EMBL" id="RXM91309.1"/>
    </source>
</evidence>
<comment type="caution">
    <text evidence="3">The sequence shown here is derived from an EMBL/GenBank/DDBJ whole genome shotgun (WGS) entry which is preliminary data.</text>
</comment>
<dbReference type="GO" id="GO:0005737">
    <property type="term" value="C:cytoplasm"/>
    <property type="evidence" value="ECO:0007669"/>
    <property type="project" value="TreeGrafter"/>
</dbReference>
<keyword evidence="4" id="KW-1185">Reference proteome</keyword>
<feature type="region of interest" description="Disordered" evidence="1">
    <location>
        <begin position="180"/>
        <end position="285"/>
    </location>
</feature>
<organism evidence="3 4">
    <name type="scientific">Acipenser ruthenus</name>
    <name type="common">Sterlet sturgeon</name>
    <dbReference type="NCBI Taxonomy" id="7906"/>
    <lineage>
        <taxon>Eukaryota</taxon>
        <taxon>Metazoa</taxon>
        <taxon>Chordata</taxon>
        <taxon>Craniata</taxon>
        <taxon>Vertebrata</taxon>
        <taxon>Euteleostomi</taxon>
        <taxon>Actinopterygii</taxon>
        <taxon>Chondrostei</taxon>
        <taxon>Acipenseriformes</taxon>
        <taxon>Acipenseridae</taxon>
        <taxon>Acipenser</taxon>
    </lineage>
</organism>
<evidence type="ECO:0000259" key="2">
    <source>
        <dbReference type="Pfam" id="PF22911"/>
    </source>
</evidence>
<feature type="domain" description="Proline-rich AKT1 substrate 1 N-terminal" evidence="2">
    <location>
        <begin position="16"/>
        <end position="90"/>
    </location>
</feature>
<proteinExistence type="predicted"/>
<protein>
    <submittedName>
        <fullName evidence="3">Proline-rich AKT1 substrate 1</fullName>
    </submittedName>
</protein>
<dbReference type="InterPro" id="IPR055192">
    <property type="entry name" value="PRAS_NT"/>
</dbReference>
<feature type="compositionally biased region" description="Acidic residues" evidence="1">
    <location>
        <begin position="229"/>
        <end position="252"/>
    </location>
</feature>